<dbReference type="PATRIC" id="fig|1393735.3.peg.3898"/>
<dbReference type="InterPro" id="IPR035251">
    <property type="entry name" value="ShlB_POTRA"/>
</dbReference>
<dbReference type="Pfam" id="PF03865">
    <property type="entry name" value="ShlB"/>
    <property type="match status" value="1"/>
</dbReference>
<dbReference type="AlphaFoldDB" id="A0A081RSC0"/>
<evidence type="ECO:0000256" key="5">
    <source>
        <dbReference type="ARBA" id="ARBA00022692"/>
    </source>
</evidence>
<dbReference type="InterPro" id="IPR051544">
    <property type="entry name" value="TPS_OM_transporter"/>
</dbReference>
<dbReference type="Pfam" id="PF17287">
    <property type="entry name" value="POTRA_3"/>
    <property type="match status" value="1"/>
</dbReference>
<sequence length="559" mass="62190">MERIFVCLRRFFVSVVLVISGEAYASEFISPADQEIITQQQKALLQQAQQQRDAIRNNITLSPSLEPKPDGVESICHTIHRIQFDGVKSLSRSVREGLTQTYLSRCLTLQDINGLVRKVSNAYIERGYVTSRAGLRAQDLSTGILIITVSEGKVESISLDDETPLSLKMAFPGIVGNTLNLRDIEQGMEQLNRLLSQQMTIDIQPGKQPGYSAVILKRISHRVPVSTSFGADNSGQKGTGTGQINVSVSLDNPLHFADQWSLSASRNSDFRNNHQSRSLSSHVTVPYGYWLFSYQYAWNDSFRDIPIDSQTYRYEGDSQTHRLAVDRTLYRDGKQKLALNVGMTRRQTTNVMVGKKLSISSPTLSVINFGVNYSSVLAGGYITFNPILSRGLSVLGATKDDPNFPDTPRSQFRKFSLSASYFIPITDSIYYLSSIYGQATPDNLYASENLSLGGQYSVRGFKEQYLTGNCGGYWRNELNWRISEFPVLGELVLTGALDTGWLQEKIGQVDSGNVTGTALGVSLTNSRFNQIMTLGTPLIHPNHLKPDNWVVYWSASLIL</sequence>
<dbReference type="GO" id="GO:0008320">
    <property type="term" value="F:protein transmembrane transporter activity"/>
    <property type="evidence" value="ECO:0007669"/>
    <property type="project" value="TreeGrafter"/>
</dbReference>
<evidence type="ECO:0000256" key="7">
    <source>
        <dbReference type="ARBA" id="ARBA00023136"/>
    </source>
</evidence>
<evidence type="ECO:0000313" key="11">
    <source>
        <dbReference type="Proteomes" id="UP000028002"/>
    </source>
</evidence>
<dbReference type="InterPro" id="IPR027282">
    <property type="entry name" value="TPS"/>
</dbReference>
<dbReference type="PIRSF" id="PIRSF029745">
    <property type="entry name" value="FhaC"/>
    <property type="match status" value="1"/>
</dbReference>
<evidence type="ECO:0000256" key="3">
    <source>
        <dbReference type="ARBA" id="ARBA00022448"/>
    </source>
</evidence>
<dbReference type="InterPro" id="IPR005565">
    <property type="entry name" value="Hemolysn_activator_HlyB_C"/>
</dbReference>
<keyword evidence="3" id="KW-0813">Transport</keyword>
<dbReference type="GO" id="GO:0009279">
    <property type="term" value="C:cell outer membrane"/>
    <property type="evidence" value="ECO:0007669"/>
    <property type="project" value="UniProtKB-SubCell"/>
</dbReference>
<proteinExistence type="inferred from homology"/>
<evidence type="ECO:0000256" key="8">
    <source>
        <dbReference type="ARBA" id="ARBA00023237"/>
    </source>
</evidence>
<dbReference type="PANTHER" id="PTHR34597">
    <property type="entry name" value="SLR1661 PROTEIN"/>
    <property type="match status" value="1"/>
</dbReference>
<evidence type="ECO:0000256" key="4">
    <source>
        <dbReference type="ARBA" id="ARBA00022452"/>
    </source>
</evidence>
<dbReference type="InterPro" id="IPR034746">
    <property type="entry name" value="POTRA"/>
</dbReference>
<comment type="similarity">
    <text evidence="2">Belongs to the TPS (TC 1.B.20) family.</text>
</comment>
<dbReference type="GO" id="GO:0046819">
    <property type="term" value="P:protein secretion by the type V secretion system"/>
    <property type="evidence" value="ECO:0007669"/>
    <property type="project" value="TreeGrafter"/>
</dbReference>
<name>A0A081RSC0_PHOTE</name>
<dbReference type="Pfam" id="PF08479">
    <property type="entry name" value="POTRA_2"/>
    <property type="match status" value="1"/>
</dbReference>
<protein>
    <submittedName>
        <fullName evidence="10">Hemolysin activation/secretion protein</fullName>
    </submittedName>
</protein>
<evidence type="ECO:0000256" key="2">
    <source>
        <dbReference type="ARBA" id="ARBA00009055"/>
    </source>
</evidence>
<keyword evidence="4" id="KW-1134">Transmembrane beta strand</keyword>
<evidence type="ECO:0000313" key="10">
    <source>
        <dbReference type="EMBL" id="KER01573.1"/>
    </source>
</evidence>
<dbReference type="GO" id="GO:0098046">
    <property type="term" value="C:type V protein secretion system complex"/>
    <property type="evidence" value="ECO:0007669"/>
    <property type="project" value="TreeGrafter"/>
</dbReference>
<comment type="caution">
    <text evidence="10">The sequence shown here is derived from an EMBL/GenBank/DDBJ whole genome shotgun (WGS) entry which is preliminary data.</text>
</comment>
<dbReference type="PROSITE" id="PS51779">
    <property type="entry name" value="POTRA"/>
    <property type="match status" value="1"/>
</dbReference>
<keyword evidence="6" id="KW-0653">Protein transport</keyword>
<keyword evidence="5" id="KW-0812">Transmembrane</keyword>
<keyword evidence="7" id="KW-0472">Membrane</keyword>
<gene>
    <name evidence="10" type="ORF">MEG1DRAFT_03805</name>
</gene>
<keyword evidence="8" id="KW-0998">Cell outer membrane</keyword>
<evidence type="ECO:0000256" key="6">
    <source>
        <dbReference type="ARBA" id="ARBA00022927"/>
    </source>
</evidence>
<accession>A0A081RSC0</accession>
<reference evidence="10 11" key="1">
    <citation type="submission" date="2014-03" db="EMBL/GenBank/DDBJ databases">
        <title>Draft Genome of Photorhabdus temperata Meg1.</title>
        <authorList>
            <person name="Hurst S.G.IV."/>
            <person name="Morris K."/>
            <person name="Thomas K."/>
            <person name="Tisa L.S."/>
        </authorList>
    </citation>
    <scope>NUCLEOTIDE SEQUENCE [LARGE SCALE GENOMIC DNA]</scope>
    <source>
        <strain evidence="10 11">Meg1</strain>
    </source>
</reference>
<dbReference type="RefSeq" id="WP_036841032.1">
    <property type="nucleotide sequence ID" value="NZ_CAWLUD010000078.1"/>
</dbReference>
<dbReference type="Gene3D" id="2.40.160.50">
    <property type="entry name" value="membrane protein fhac: a member of the omp85/tpsb transporter family"/>
    <property type="match status" value="1"/>
</dbReference>
<dbReference type="PANTHER" id="PTHR34597:SF3">
    <property type="entry name" value="OUTER MEMBRANE TRANSPORTER CDIB"/>
    <property type="match status" value="1"/>
</dbReference>
<evidence type="ECO:0000256" key="1">
    <source>
        <dbReference type="ARBA" id="ARBA00004442"/>
    </source>
</evidence>
<evidence type="ECO:0000259" key="9">
    <source>
        <dbReference type="PROSITE" id="PS51779"/>
    </source>
</evidence>
<dbReference type="EMBL" id="JGVH01000078">
    <property type="protein sequence ID" value="KER01573.1"/>
    <property type="molecule type" value="Genomic_DNA"/>
</dbReference>
<organism evidence="10 11">
    <name type="scientific">Photorhabdus temperata subsp. temperata Meg1</name>
    <dbReference type="NCBI Taxonomy" id="1393735"/>
    <lineage>
        <taxon>Bacteria</taxon>
        <taxon>Pseudomonadati</taxon>
        <taxon>Pseudomonadota</taxon>
        <taxon>Gammaproteobacteria</taxon>
        <taxon>Enterobacterales</taxon>
        <taxon>Morganellaceae</taxon>
        <taxon>Photorhabdus</taxon>
    </lineage>
</organism>
<feature type="domain" description="POTRA" evidence="9">
    <location>
        <begin position="77"/>
        <end position="152"/>
    </location>
</feature>
<dbReference type="Gene3D" id="3.10.20.310">
    <property type="entry name" value="membrane protein fhac"/>
    <property type="match status" value="1"/>
</dbReference>
<comment type="subcellular location">
    <subcellularLocation>
        <location evidence="1">Cell outer membrane</location>
    </subcellularLocation>
</comment>
<dbReference type="InterPro" id="IPR013686">
    <property type="entry name" value="Polypept-transport_assoc_ShlB"/>
</dbReference>
<dbReference type="Proteomes" id="UP000028002">
    <property type="component" value="Unassembled WGS sequence"/>
</dbReference>